<reference evidence="8 10" key="2">
    <citation type="submission" date="2018-06" db="EMBL/GenBank/DDBJ databases">
        <authorList>
            <consortium name="Pathogen Informatics"/>
            <person name="Doyle S."/>
        </authorList>
    </citation>
    <scope>NUCLEOTIDE SEQUENCE [LARGE SCALE GENOMIC DNA]</scope>
    <source>
        <strain evidence="8 10">NCTC12388</strain>
    </source>
</reference>
<dbReference type="PANTHER" id="PTHR40277">
    <property type="entry name" value="BLL5419 PROTEIN"/>
    <property type="match status" value="1"/>
</dbReference>
<dbReference type="EMBL" id="UGOB01000001">
    <property type="protein sequence ID" value="STX41224.1"/>
    <property type="molecule type" value="Genomic_DNA"/>
</dbReference>
<dbReference type="RefSeq" id="WP_058498144.1">
    <property type="nucleotide sequence ID" value="NZ_CAAAHW010000006.1"/>
</dbReference>
<dbReference type="Pfam" id="PF03706">
    <property type="entry name" value="LPG_synthase_TM"/>
    <property type="match status" value="1"/>
</dbReference>
<gene>
    <name evidence="7" type="ORF">Lgra_0960</name>
    <name evidence="8" type="ORF">NCTC12388_00194</name>
</gene>
<evidence type="ECO:0000313" key="7">
    <source>
        <dbReference type="EMBL" id="KTD12952.1"/>
    </source>
</evidence>
<feature type="transmembrane region" description="Helical" evidence="6">
    <location>
        <begin position="218"/>
        <end position="237"/>
    </location>
</feature>
<sequence length="339" mass="37792">MLLRNSISKKLIFLGKLGVLGILVFVLFKYQLIDINLLQMLRNHIDIISIACLCLFLGILLGAVRWKILIDAVDLEIQWKDVLQLYLIGSFFSSYLPGAAGGDAVRVFYLYRSLNSKRSIAFMTLLVDRLFSLLGLVYAAGVIYLLYPMTLAKESTLYMYGKITFLLIFCSIFFMILGFTLLSFIHKKQLYNAFPTRIKVFFHSLIPALLLYQKKWLTLLYSVVLSILASSIVALGIMEFASLFSFNPGALISLIAGIYANLSSAIPVTPGGIGVGEVTFAKVCTDLSGTVAPFATIYFIFRLAMMFVNIPGCITYLLYNNHSSQKNHDALVSERGANL</sequence>
<keyword evidence="2" id="KW-1003">Cell membrane</keyword>
<name>A0A378J0F2_9GAMM</name>
<dbReference type="OrthoDB" id="9788795at2"/>
<feature type="transmembrane region" description="Helical" evidence="6">
    <location>
        <begin position="86"/>
        <end position="109"/>
    </location>
</feature>
<dbReference type="Proteomes" id="UP000054691">
    <property type="component" value="Unassembled WGS sequence"/>
</dbReference>
<keyword evidence="4 6" id="KW-1133">Transmembrane helix</keyword>
<keyword evidence="5 6" id="KW-0472">Membrane</keyword>
<evidence type="ECO:0000256" key="1">
    <source>
        <dbReference type="ARBA" id="ARBA00004651"/>
    </source>
</evidence>
<dbReference type="PANTHER" id="PTHR40277:SF1">
    <property type="entry name" value="BLL5419 PROTEIN"/>
    <property type="match status" value="1"/>
</dbReference>
<dbReference type="GO" id="GO:0005886">
    <property type="term" value="C:plasma membrane"/>
    <property type="evidence" value="ECO:0007669"/>
    <property type="project" value="UniProtKB-SubCell"/>
</dbReference>
<dbReference type="EMBL" id="LNYE01000015">
    <property type="protein sequence ID" value="KTD12952.1"/>
    <property type="molecule type" value="Genomic_DNA"/>
</dbReference>
<comment type="subcellular location">
    <subcellularLocation>
        <location evidence="1">Cell membrane</location>
        <topology evidence="1">Multi-pass membrane protein</topology>
    </subcellularLocation>
</comment>
<dbReference type="InterPro" id="IPR022791">
    <property type="entry name" value="L-PG_synthase/AglD"/>
</dbReference>
<feature type="transmembrane region" description="Helical" evidence="6">
    <location>
        <begin position="244"/>
        <end position="262"/>
    </location>
</feature>
<evidence type="ECO:0000256" key="3">
    <source>
        <dbReference type="ARBA" id="ARBA00022692"/>
    </source>
</evidence>
<evidence type="ECO:0000256" key="5">
    <source>
        <dbReference type="ARBA" id="ARBA00023136"/>
    </source>
</evidence>
<evidence type="ECO:0000313" key="10">
    <source>
        <dbReference type="Proteomes" id="UP000254476"/>
    </source>
</evidence>
<feature type="transmembrane region" description="Helical" evidence="6">
    <location>
        <begin position="12"/>
        <end position="33"/>
    </location>
</feature>
<organism evidence="8 10">
    <name type="scientific">Legionella gratiana</name>
    <dbReference type="NCBI Taxonomy" id="45066"/>
    <lineage>
        <taxon>Bacteria</taxon>
        <taxon>Pseudomonadati</taxon>
        <taxon>Pseudomonadota</taxon>
        <taxon>Gammaproteobacteria</taxon>
        <taxon>Legionellales</taxon>
        <taxon>Legionellaceae</taxon>
        <taxon>Legionella</taxon>
    </lineage>
</organism>
<dbReference type="NCBIfam" id="TIGR00374">
    <property type="entry name" value="flippase-like domain"/>
    <property type="match status" value="1"/>
</dbReference>
<dbReference type="STRING" id="45066.Lgra_0960"/>
<evidence type="ECO:0000313" key="8">
    <source>
        <dbReference type="EMBL" id="STX41224.1"/>
    </source>
</evidence>
<accession>A0A378J0F2</accession>
<evidence type="ECO:0000256" key="4">
    <source>
        <dbReference type="ARBA" id="ARBA00022989"/>
    </source>
</evidence>
<feature type="transmembrane region" description="Helical" evidence="6">
    <location>
        <begin position="297"/>
        <end position="319"/>
    </location>
</feature>
<evidence type="ECO:0000256" key="6">
    <source>
        <dbReference type="SAM" id="Phobius"/>
    </source>
</evidence>
<evidence type="ECO:0000313" key="9">
    <source>
        <dbReference type="Proteomes" id="UP000054691"/>
    </source>
</evidence>
<keyword evidence="3 6" id="KW-0812">Transmembrane</keyword>
<feature type="transmembrane region" description="Helical" evidence="6">
    <location>
        <begin position="45"/>
        <end position="66"/>
    </location>
</feature>
<dbReference type="AlphaFoldDB" id="A0A378J0F2"/>
<feature type="transmembrane region" description="Helical" evidence="6">
    <location>
        <begin position="159"/>
        <end position="182"/>
    </location>
</feature>
<dbReference type="Proteomes" id="UP000254476">
    <property type="component" value="Unassembled WGS sequence"/>
</dbReference>
<evidence type="ECO:0000256" key="2">
    <source>
        <dbReference type="ARBA" id="ARBA00022475"/>
    </source>
</evidence>
<keyword evidence="9" id="KW-1185">Reference proteome</keyword>
<proteinExistence type="predicted"/>
<feature type="transmembrane region" description="Helical" evidence="6">
    <location>
        <begin position="130"/>
        <end position="147"/>
    </location>
</feature>
<reference evidence="7 9" key="1">
    <citation type="submission" date="2015-11" db="EMBL/GenBank/DDBJ databases">
        <title>Genomic analysis of 38 Legionella species identifies large and diverse effector repertoires.</title>
        <authorList>
            <person name="Burstein D."/>
            <person name="Amaro F."/>
            <person name="Zusman T."/>
            <person name="Lifshitz Z."/>
            <person name="Cohen O."/>
            <person name="Gilbert J.A."/>
            <person name="Pupko T."/>
            <person name="Shuman H.A."/>
            <person name="Segal G."/>
        </authorList>
    </citation>
    <scope>NUCLEOTIDE SEQUENCE [LARGE SCALE GENOMIC DNA]</scope>
    <source>
        <strain evidence="7 9">Lyon 8420412</strain>
    </source>
</reference>
<protein>
    <submittedName>
        <fullName evidence="8">Uncharacterized protein</fullName>
    </submittedName>
</protein>